<evidence type="ECO:0000313" key="2">
    <source>
        <dbReference type="Proteomes" id="UP000831701"/>
    </source>
</evidence>
<protein>
    <submittedName>
        <fullName evidence="1">Uncharacterized protein</fullName>
    </submittedName>
</protein>
<reference evidence="1" key="1">
    <citation type="submission" date="2022-04" db="EMBL/GenBank/DDBJ databases">
        <title>Jade perch genome.</title>
        <authorList>
            <person name="Chao B."/>
        </authorList>
    </citation>
    <scope>NUCLEOTIDE SEQUENCE</scope>
    <source>
        <strain evidence="1">CB-2022</strain>
    </source>
</reference>
<keyword evidence="2" id="KW-1185">Reference proteome</keyword>
<gene>
    <name evidence="1" type="ORF">L3Q82_007948</name>
</gene>
<name>A0ACB8WK67_9TELE</name>
<evidence type="ECO:0000313" key="1">
    <source>
        <dbReference type="EMBL" id="KAI3368222.1"/>
    </source>
</evidence>
<sequence>MSQRIIESSQTGFLDITREFITATPQNSMAILKSSNRGIDCWRFGATLDLAMTNETWTVSSLVVVRYATELYACSEESQKTWRVYTVVSVASSNGA</sequence>
<organism evidence="1 2">
    <name type="scientific">Scortum barcoo</name>
    <name type="common">barcoo grunter</name>
    <dbReference type="NCBI Taxonomy" id="214431"/>
    <lineage>
        <taxon>Eukaryota</taxon>
        <taxon>Metazoa</taxon>
        <taxon>Chordata</taxon>
        <taxon>Craniata</taxon>
        <taxon>Vertebrata</taxon>
        <taxon>Euteleostomi</taxon>
        <taxon>Actinopterygii</taxon>
        <taxon>Neopterygii</taxon>
        <taxon>Teleostei</taxon>
        <taxon>Neoteleostei</taxon>
        <taxon>Acanthomorphata</taxon>
        <taxon>Eupercaria</taxon>
        <taxon>Centrarchiformes</taxon>
        <taxon>Terapontoidei</taxon>
        <taxon>Terapontidae</taxon>
        <taxon>Scortum</taxon>
    </lineage>
</organism>
<dbReference type="Proteomes" id="UP000831701">
    <property type="component" value="Chromosome 8"/>
</dbReference>
<accession>A0ACB8WK67</accession>
<proteinExistence type="predicted"/>
<comment type="caution">
    <text evidence="1">The sequence shown here is derived from an EMBL/GenBank/DDBJ whole genome shotgun (WGS) entry which is preliminary data.</text>
</comment>
<dbReference type="EMBL" id="CM041538">
    <property type="protein sequence ID" value="KAI3368222.1"/>
    <property type="molecule type" value="Genomic_DNA"/>
</dbReference>